<gene>
    <name evidence="2" type="ORF">B296_00025355</name>
</gene>
<name>A0A426Y1W7_ENSVE</name>
<feature type="region of interest" description="Disordered" evidence="1">
    <location>
        <begin position="179"/>
        <end position="201"/>
    </location>
</feature>
<evidence type="ECO:0000313" key="3">
    <source>
        <dbReference type="Proteomes" id="UP000287651"/>
    </source>
</evidence>
<comment type="caution">
    <text evidence="2">The sequence shown here is derived from an EMBL/GenBank/DDBJ whole genome shotgun (WGS) entry which is preliminary data.</text>
</comment>
<protein>
    <submittedName>
        <fullName evidence="2">Uncharacterized protein</fullName>
    </submittedName>
</protein>
<evidence type="ECO:0000313" key="2">
    <source>
        <dbReference type="EMBL" id="RRT45759.1"/>
    </source>
</evidence>
<reference evidence="2 3" key="1">
    <citation type="journal article" date="2014" name="Agronomy (Basel)">
        <title>A Draft Genome Sequence for Ensete ventricosum, the Drought-Tolerant Tree Against Hunger.</title>
        <authorList>
            <person name="Harrison J."/>
            <person name="Moore K.A."/>
            <person name="Paszkiewicz K."/>
            <person name="Jones T."/>
            <person name="Grant M."/>
            <person name="Ambacheew D."/>
            <person name="Muzemil S."/>
            <person name="Studholme D.J."/>
        </authorList>
    </citation>
    <scope>NUCLEOTIDE SEQUENCE [LARGE SCALE GENOMIC DNA]</scope>
</reference>
<proteinExistence type="predicted"/>
<accession>A0A426Y1W7</accession>
<evidence type="ECO:0000256" key="1">
    <source>
        <dbReference type="SAM" id="MobiDB-lite"/>
    </source>
</evidence>
<sequence length="275" mass="30554">MYAISMIHRPLSLITDPLSRPTLSVLSTLEKVPHEPFPGRNRRNQWACDVKGSNTDGGFRGDPFSLHCSGGTPQVAVPRCAPFPTHSAHARSANGGLLRCAREAMLPFFGWVEGAIAAPTPSDDDSTSRDTSPVRVWISGDSRRRWNLRQRWEQRLRKRRASRSIGSAVARLRGYSSSAASFGGTRRRNPRSRPRERLENEAAAAVEPSWRRLLSTPTVEADRTMVETDASGCEEEVECSKYDGLHVPHHVTRRAPCQHSFWHKGAVHAMGIANT</sequence>
<organism evidence="2 3">
    <name type="scientific">Ensete ventricosum</name>
    <name type="common">Abyssinian banana</name>
    <name type="synonym">Musa ensete</name>
    <dbReference type="NCBI Taxonomy" id="4639"/>
    <lineage>
        <taxon>Eukaryota</taxon>
        <taxon>Viridiplantae</taxon>
        <taxon>Streptophyta</taxon>
        <taxon>Embryophyta</taxon>
        <taxon>Tracheophyta</taxon>
        <taxon>Spermatophyta</taxon>
        <taxon>Magnoliopsida</taxon>
        <taxon>Liliopsida</taxon>
        <taxon>Zingiberales</taxon>
        <taxon>Musaceae</taxon>
        <taxon>Ensete</taxon>
    </lineage>
</organism>
<dbReference type="EMBL" id="AMZH03015617">
    <property type="protein sequence ID" value="RRT45759.1"/>
    <property type="molecule type" value="Genomic_DNA"/>
</dbReference>
<dbReference type="Proteomes" id="UP000287651">
    <property type="component" value="Unassembled WGS sequence"/>
</dbReference>
<dbReference type="AlphaFoldDB" id="A0A426Y1W7"/>